<dbReference type="Gene3D" id="1.10.510.10">
    <property type="entry name" value="Transferase(Phosphotransferase) domain 1"/>
    <property type="match status" value="1"/>
</dbReference>
<dbReference type="Pfam" id="PF01636">
    <property type="entry name" value="APH"/>
    <property type="match status" value="1"/>
</dbReference>
<dbReference type="InterPro" id="IPR002575">
    <property type="entry name" value="Aminoglycoside_PTrfase"/>
</dbReference>
<organism evidence="2 3">
    <name type="scientific">Cylindrobasidium torrendii FP15055 ss-10</name>
    <dbReference type="NCBI Taxonomy" id="1314674"/>
    <lineage>
        <taxon>Eukaryota</taxon>
        <taxon>Fungi</taxon>
        <taxon>Dikarya</taxon>
        <taxon>Basidiomycota</taxon>
        <taxon>Agaricomycotina</taxon>
        <taxon>Agaricomycetes</taxon>
        <taxon>Agaricomycetidae</taxon>
        <taxon>Agaricales</taxon>
        <taxon>Marasmiineae</taxon>
        <taxon>Physalacriaceae</taxon>
        <taxon>Cylindrobasidium</taxon>
    </lineage>
</organism>
<dbReference type="OrthoDB" id="3250441at2759"/>
<name>A0A0D7BG68_9AGAR</name>
<evidence type="ECO:0000259" key="1">
    <source>
        <dbReference type="Pfam" id="PF01636"/>
    </source>
</evidence>
<proteinExistence type="predicted"/>
<feature type="domain" description="Aminoglycoside phosphotransferase" evidence="1">
    <location>
        <begin position="515"/>
        <end position="548"/>
    </location>
</feature>
<dbReference type="EMBL" id="KN880499">
    <property type="protein sequence ID" value="KIY68641.1"/>
    <property type="molecule type" value="Genomic_DNA"/>
</dbReference>
<reference evidence="2 3" key="1">
    <citation type="journal article" date="2015" name="Fungal Genet. Biol.">
        <title>Evolution of novel wood decay mechanisms in Agaricales revealed by the genome sequences of Fistulina hepatica and Cylindrobasidium torrendii.</title>
        <authorList>
            <person name="Floudas D."/>
            <person name="Held B.W."/>
            <person name="Riley R."/>
            <person name="Nagy L.G."/>
            <person name="Koehler G."/>
            <person name="Ransdell A.S."/>
            <person name="Younus H."/>
            <person name="Chow J."/>
            <person name="Chiniquy J."/>
            <person name="Lipzen A."/>
            <person name="Tritt A."/>
            <person name="Sun H."/>
            <person name="Haridas S."/>
            <person name="LaButti K."/>
            <person name="Ohm R.A."/>
            <person name="Kues U."/>
            <person name="Blanchette R.A."/>
            <person name="Grigoriev I.V."/>
            <person name="Minto R.E."/>
            <person name="Hibbett D.S."/>
        </authorList>
    </citation>
    <scope>NUCLEOTIDE SEQUENCE [LARGE SCALE GENOMIC DNA]</scope>
    <source>
        <strain evidence="2 3">FP15055 ss-10</strain>
    </source>
</reference>
<gene>
    <name evidence="2" type="ORF">CYLTODRAFT_374171</name>
</gene>
<dbReference type="SUPFAM" id="SSF56112">
    <property type="entry name" value="Protein kinase-like (PK-like)"/>
    <property type="match status" value="1"/>
</dbReference>
<dbReference type="AlphaFoldDB" id="A0A0D7BG68"/>
<dbReference type="InterPro" id="IPR011009">
    <property type="entry name" value="Kinase-like_dom_sf"/>
</dbReference>
<dbReference type="Proteomes" id="UP000054007">
    <property type="component" value="Unassembled WGS sequence"/>
</dbReference>
<keyword evidence="3" id="KW-1185">Reference proteome</keyword>
<evidence type="ECO:0000313" key="2">
    <source>
        <dbReference type="EMBL" id="KIY68641.1"/>
    </source>
</evidence>
<protein>
    <recommendedName>
        <fullName evidence="1">Aminoglycoside phosphotransferase domain-containing protein</fullName>
    </recommendedName>
</protein>
<evidence type="ECO:0000313" key="3">
    <source>
        <dbReference type="Proteomes" id="UP000054007"/>
    </source>
</evidence>
<sequence>MSVLTFNYLVVDEATEDVIGFGKYRADADATMADFETFLRGRRFRRMPPIAEVQGVYKLKIGPLAEDALKFKALDDHLQPATIMASTPISDLDYAPDMHDVCAICALSDVAPLSARLPTIMKTGAAITQAQAVASIRKTAKAPSDAAKHKFMAATQTPNTHAAIFNGRPLELMGAPIAVYHPVFHKFSRELKSGQTNVTHEDKHHAYELILKSSEWYDSESDRQAAIHRHVEHFLGRSAAKKANLKSGTVAYSPDGHVEITSPLCPRGRLMSEFTEIKNGLGQGDCDPTDQAAMAHMWASVASPLDDIRAVSCLPAFLVSISAAHLAVSGSIFVDGITTQYLTDFISLVPPSGVSLDDHVTRIANLFVVLRNCLDELKEYYASLRQPPTTVGVLLPAPHFSSFAGDGGQRYTLTYTKRVFEERKDSRRAVFRAIASPAAGSTPEEPIEVIVKFCARYGADVHREVHDAGAAPKLLYCEHDASVGMLCVVMQYLEASSPAPGASSDGVKRLQDVVRAMGEKGFVHGDIREDNVIWDAEGQPFIIDFDRGGKAGEVFYPWSLNPDIDWADGISPGGSIEIVHDMDMLGNFIHELSLVE</sequence>
<accession>A0A0D7BG68</accession>